<feature type="region of interest" description="Disordered" evidence="3">
    <location>
        <begin position="1"/>
        <end position="237"/>
    </location>
</feature>
<feature type="region of interest" description="Disordered" evidence="3">
    <location>
        <begin position="372"/>
        <end position="421"/>
    </location>
</feature>
<dbReference type="GO" id="GO:0046976">
    <property type="term" value="F:histone H3K27 methyltransferase activity"/>
    <property type="evidence" value="ECO:0007669"/>
    <property type="project" value="TreeGrafter"/>
</dbReference>
<dbReference type="InterPro" id="IPR001214">
    <property type="entry name" value="SET_dom"/>
</dbReference>
<dbReference type="InterPro" id="IPR046341">
    <property type="entry name" value="SET_dom_sf"/>
</dbReference>
<dbReference type="OrthoDB" id="6141102at2759"/>
<reference evidence="5" key="1">
    <citation type="submission" date="2023-04" db="EMBL/GenBank/DDBJ databases">
        <title>Phytophthora fragariaefolia NBRC 109709.</title>
        <authorList>
            <person name="Ichikawa N."/>
            <person name="Sato H."/>
            <person name="Tonouchi N."/>
        </authorList>
    </citation>
    <scope>NUCLEOTIDE SEQUENCE</scope>
    <source>
        <strain evidence="5">NBRC 109709</strain>
    </source>
</reference>
<gene>
    <name evidence="5" type="ORF">Pfra01_002357100</name>
</gene>
<dbReference type="PROSITE" id="PS50280">
    <property type="entry name" value="SET"/>
    <property type="match status" value="1"/>
</dbReference>
<organism evidence="5 6">
    <name type="scientific">Phytophthora fragariaefolia</name>
    <dbReference type="NCBI Taxonomy" id="1490495"/>
    <lineage>
        <taxon>Eukaryota</taxon>
        <taxon>Sar</taxon>
        <taxon>Stramenopiles</taxon>
        <taxon>Oomycota</taxon>
        <taxon>Peronosporomycetes</taxon>
        <taxon>Peronosporales</taxon>
        <taxon>Peronosporaceae</taxon>
        <taxon>Phytophthora</taxon>
    </lineage>
</organism>
<evidence type="ECO:0000256" key="1">
    <source>
        <dbReference type="ARBA" id="ARBA00023015"/>
    </source>
</evidence>
<evidence type="ECO:0000313" key="5">
    <source>
        <dbReference type="EMBL" id="GMF55838.1"/>
    </source>
</evidence>
<feature type="compositionally biased region" description="Polar residues" evidence="3">
    <location>
        <begin position="166"/>
        <end position="178"/>
    </location>
</feature>
<feature type="compositionally biased region" description="Low complexity" evidence="3">
    <location>
        <begin position="89"/>
        <end position="126"/>
    </location>
</feature>
<sequence length="1285" mass="142872">MYTVYTQLCNSDSSSDSSSSLDSRSDSEQRRRRRAAANGALQRPSSKPAAKGKEPLRSRKRRDTSTRSRGEERRRDDARPQAPTAKAKSVGVVDLLSSSSSSSFSDSSVGGRYRSFSFSSLTSSSDESSRLPTKAGKKRLMLNDRVIDQNPPRSSGQLLKNDEPASRSQFSSYKNNKTSSKEVVPPSESKRKGVLRQVRRRAGQKQGKLSQSKPVKKVTHSKNTDVDSIQSRNFAAKPDIATQTAPLLISSSSASSSSDSSSASSPRLMPSRKSAAALPTERSTRVHEGKADAFGRYQCRKSASTSATSSPTEKLLSPAQSGPAKASQPLSSSPSPSPRKKRRVETSTLFDVDRVALDDLQAQERELAWIRSHRKQTQARSRPPKLPSRKVKPPEVISVDEQSDANSTTCLEDDRHTSGADVEVKPDKTHFVDVPITALLHPTLYRGIYIDRAPKNILSVRGVPFDSRCDYPLTFYDETETLMSQCAILESFGKPTQCISSVFPSEMAKPQSDVTRAVVALVTAHLPIIRSCHKRKVLAILTEARQKISAYQEALRKHKRQLHEQNGMHCIVVMLLDKSANMYACYNRFAVTSHVLPRISCEKRAARQLKTTQHTCSVSTGDISFRIGRVDGFVHEKSLSALIQVNRVQQIQPLRRYTTSIGIRSNYRVDDDPILRYTAIRRPDSATGSDEASKKYGLKIGNVADEEIIEYVLRLVVGRLGDSEQVFQALKSELDFSQAYTAYSELKKRYDSRQRAKARIDRIEELSHDVIAEPDSEISAIVNLMEQSSLSKRSRAKVLSQRLQPPIENLESSFVDSLVNGATTGMAALGLRTTDSFAELVDVYYGALCRMCYRYACHEHGGDHPLPARRVDPVYPYIRSTKPRDKRGDKSKSFDFSDDEVIFLGSGRNDESEFACTVSDMGRSTGKDADINDDGTELQERQKSLGDPSEFVDHSYLSLVARRMRLFLSKGMACSKLCWKNGNHMKTSSQRTPLCAAELGVIRKLRDTMGDNSCLLAAIVGSTCCIDLHELIKKEPGNSKRSTSDGRSSRRLRSWKHGRRLGGSNHELLQRTRNQRLQDRGTENHEFEGCTCLPGECRTSKCSCFVALRECDPDVCLSCGASEWAVVVANDAFVPSPLICGNVNVIRSKHKRLSMSFSSIHGYGMYAREAIPANDFVYEYMGAMLSQDEAERRGLIYDQMEMSYLFDLNEDAVLDALRSGNKSKFINHDGDSPNCTAKVVSVCGVHHISIWALRDIAVGDELVFDYGYKRSVGPDWSQRLTIPKD</sequence>
<dbReference type="Pfam" id="PF18264">
    <property type="entry name" value="preSET_CXC"/>
    <property type="match status" value="1"/>
</dbReference>
<feature type="compositionally biased region" description="Basic and acidic residues" evidence="3">
    <location>
        <begin position="51"/>
        <end position="79"/>
    </location>
</feature>
<dbReference type="EMBL" id="BSXT01003862">
    <property type="protein sequence ID" value="GMF55838.1"/>
    <property type="molecule type" value="Genomic_DNA"/>
</dbReference>
<dbReference type="InterPro" id="IPR041355">
    <property type="entry name" value="Pre-SET_CXC"/>
</dbReference>
<feature type="compositionally biased region" description="Low complexity" evidence="3">
    <location>
        <begin position="323"/>
        <end position="334"/>
    </location>
</feature>
<dbReference type="PANTHER" id="PTHR45747">
    <property type="entry name" value="HISTONE-LYSINE N-METHYLTRANSFERASE E(Z)"/>
    <property type="match status" value="1"/>
</dbReference>
<dbReference type="Proteomes" id="UP001165121">
    <property type="component" value="Unassembled WGS sequence"/>
</dbReference>
<proteinExistence type="predicted"/>
<feature type="compositionally biased region" description="Low complexity" evidence="3">
    <location>
        <begin position="250"/>
        <end position="265"/>
    </location>
</feature>
<feature type="region of interest" description="Disordered" evidence="3">
    <location>
        <begin position="1036"/>
        <end position="1056"/>
    </location>
</feature>
<feature type="region of interest" description="Disordered" evidence="3">
    <location>
        <begin position="249"/>
        <end position="346"/>
    </location>
</feature>
<feature type="compositionally biased region" description="Basic residues" evidence="3">
    <location>
        <begin position="192"/>
        <end position="203"/>
    </location>
</feature>
<evidence type="ECO:0000259" key="4">
    <source>
        <dbReference type="PROSITE" id="PS50280"/>
    </source>
</evidence>
<feature type="compositionally biased region" description="Low complexity" evidence="3">
    <location>
        <begin position="11"/>
        <end position="22"/>
    </location>
</feature>
<evidence type="ECO:0000256" key="2">
    <source>
        <dbReference type="ARBA" id="ARBA00023163"/>
    </source>
</evidence>
<dbReference type="Gene3D" id="2.170.270.10">
    <property type="entry name" value="SET domain"/>
    <property type="match status" value="1"/>
</dbReference>
<feature type="domain" description="SET" evidence="4">
    <location>
        <begin position="1151"/>
        <end position="1267"/>
    </location>
</feature>
<dbReference type="Pfam" id="PF00856">
    <property type="entry name" value="SET"/>
    <property type="match status" value="1"/>
</dbReference>
<dbReference type="SUPFAM" id="SSF82199">
    <property type="entry name" value="SET domain"/>
    <property type="match status" value="1"/>
</dbReference>
<accession>A0A9W6Y7W3</accession>
<dbReference type="GO" id="GO:0005634">
    <property type="term" value="C:nucleus"/>
    <property type="evidence" value="ECO:0007669"/>
    <property type="project" value="TreeGrafter"/>
</dbReference>
<dbReference type="PANTHER" id="PTHR45747:SF4">
    <property type="entry name" value="HISTONE-LYSINE N-METHYLTRANSFERASE E(Z)"/>
    <property type="match status" value="1"/>
</dbReference>
<dbReference type="SMART" id="SM00317">
    <property type="entry name" value="SET"/>
    <property type="match status" value="1"/>
</dbReference>
<keyword evidence="1" id="KW-0805">Transcription regulation</keyword>
<feature type="compositionally biased region" description="Polar residues" evidence="3">
    <location>
        <begin position="1"/>
        <end position="10"/>
    </location>
</feature>
<feature type="compositionally biased region" description="Basic and acidic residues" evidence="3">
    <location>
        <begin position="412"/>
        <end position="421"/>
    </location>
</feature>
<feature type="compositionally biased region" description="Basic and acidic residues" evidence="3">
    <location>
        <begin position="282"/>
        <end position="293"/>
    </location>
</feature>
<protein>
    <submittedName>
        <fullName evidence="5">Unnamed protein product</fullName>
    </submittedName>
</protein>
<dbReference type="GO" id="GO:0031507">
    <property type="term" value="P:heterochromatin formation"/>
    <property type="evidence" value="ECO:0007669"/>
    <property type="project" value="TreeGrafter"/>
</dbReference>
<name>A0A9W6Y7W3_9STRA</name>
<keyword evidence="6" id="KW-1185">Reference proteome</keyword>
<comment type="caution">
    <text evidence="5">The sequence shown here is derived from an EMBL/GenBank/DDBJ whole genome shotgun (WGS) entry which is preliminary data.</text>
</comment>
<keyword evidence="2" id="KW-0804">Transcription</keyword>
<evidence type="ECO:0000256" key="3">
    <source>
        <dbReference type="SAM" id="MobiDB-lite"/>
    </source>
</evidence>
<dbReference type="InterPro" id="IPR045318">
    <property type="entry name" value="EZH1/2-like"/>
</dbReference>
<evidence type="ECO:0000313" key="6">
    <source>
        <dbReference type="Proteomes" id="UP001165121"/>
    </source>
</evidence>
<dbReference type="GO" id="GO:0003682">
    <property type="term" value="F:chromatin binding"/>
    <property type="evidence" value="ECO:0007669"/>
    <property type="project" value="TreeGrafter"/>
</dbReference>
<feature type="compositionally biased region" description="Basic and acidic residues" evidence="3">
    <location>
        <begin position="1036"/>
        <end position="1048"/>
    </location>
</feature>